<dbReference type="InterPro" id="IPR008407">
    <property type="entry name" value="Brnchd-chn_aa_trnsp_AzlD"/>
</dbReference>
<dbReference type="Pfam" id="PF05437">
    <property type="entry name" value="AzlD"/>
    <property type="match status" value="1"/>
</dbReference>
<comment type="caution">
    <text evidence="2">The sequence shown here is derived from an EMBL/GenBank/DDBJ whole genome shotgun (WGS) entry which is preliminary data.</text>
</comment>
<keyword evidence="1" id="KW-0472">Membrane</keyword>
<keyword evidence="3" id="KW-1185">Reference proteome</keyword>
<reference evidence="2 3" key="1">
    <citation type="journal article" date="2019" name="Int. J. Syst. Evol. Microbiol.">
        <title>The Global Catalogue of Microorganisms (GCM) 10K type strain sequencing project: providing services to taxonomists for standard genome sequencing and annotation.</title>
        <authorList>
            <consortium name="The Broad Institute Genomics Platform"/>
            <consortium name="The Broad Institute Genome Sequencing Center for Infectious Disease"/>
            <person name="Wu L."/>
            <person name="Ma J."/>
        </authorList>
    </citation>
    <scope>NUCLEOTIDE SEQUENCE [LARGE SCALE GENOMIC DNA]</scope>
    <source>
        <strain evidence="2 3">JCM 16009</strain>
    </source>
</reference>
<dbReference type="EMBL" id="BAAAQK010000006">
    <property type="protein sequence ID" value="GAA1847650.1"/>
    <property type="molecule type" value="Genomic_DNA"/>
</dbReference>
<organism evidence="2 3">
    <name type="scientific">Pseudonocardia ailaonensis</name>
    <dbReference type="NCBI Taxonomy" id="367279"/>
    <lineage>
        <taxon>Bacteria</taxon>
        <taxon>Bacillati</taxon>
        <taxon>Actinomycetota</taxon>
        <taxon>Actinomycetes</taxon>
        <taxon>Pseudonocardiales</taxon>
        <taxon>Pseudonocardiaceae</taxon>
        <taxon>Pseudonocardia</taxon>
    </lineage>
</organism>
<sequence length="99" mass="9803">MSAAVLGLFGGAVATYLLRVVLLAVVPAERLPARVREALPHVGPAVLAALTVGAVAHAPSVAAVLALLAAGLVARRFRNLAAPMAAALLVVLAAGLLPT</sequence>
<evidence type="ECO:0000313" key="3">
    <source>
        <dbReference type="Proteomes" id="UP001500449"/>
    </source>
</evidence>
<evidence type="ECO:0008006" key="4">
    <source>
        <dbReference type="Google" id="ProtNLM"/>
    </source>
</evidence>
<evidence type="ECO:0000313" key="2">
    <source>
        <dbReference type="EMBL" id="GAA1847650.1"/>
    </source>
</evidence>
<dbReference type="RefSeq" id="WP_344416625.1">
    <property type="nucleotide sequence ID" value="NZ_BAAAQK010000006.1"/>
</dbReference>
<dbReference type="Proteomes" id="UP001500449">
    <property type="component" value="Unassembled WGS sequence"/>
</dbReference>
<evidence type="ECO:0000256" key="1">
    <source>
        <dbReference type="SAM" id="Phobius"/>
    </source>
</evidence>
<keyword evidence="1" id="KW-1133">Transmembrane helix</keyword>
<name>A0ABN2N3X2_9PSEU</name>
<protein>
    <recommendedName>
        <fullName evidence="4">AzlD domain-containing protein</fullName>
    </recommendedName>
</protein>
<proteinExistence type="predicted"/>
<accession>A0ABN2N3X2</accession>
<feature type="transmembrane region" description="Helical" evidence="1">
    <location>
        <begin position="47"/>
        <end position="73"/>
    </location>
</feature>
<keyword evidence="1" id="KW-0812">Transmembrane</keyword>
<feature type="transmembrane region" description="Helical" evidence="1">
    <location>
        <begin position="80"/>
        <end position="97"/>
    </location>
</feature>
<gene>
    <name evidence="2" type="ORF">GCM10009836_29100</name>
</gene>